<dbReference type="InterPro" id="IPR023405">
    <property type="entry name" value="Topo_IA_core_domain"/>
</dbReference>
<dbReference type="InterPro" id="IPR013497">
    <property type="entry name" value="Topo_IA_cen"/>
</dbReference>
<dbReference type="EMBL" id="NRHC01000058">
    <property type="protein sequence ID" value="RIY32373.1"/>
    <property type="molecule type" value="Genomic_DNA"/>
</dbReference>
<keyword evidence="7" id="KW-0238">DNA-binding</keyword>
<sequence>MLFNQKTLIIAEKPSVAREIANFLSQKLKLTSKRNKTHTLLGNHIVVTHCVGHLLSQAMPEKYDRKYASWNLQDLPIFPREWKLEVTSATREQYKAVESFIKDKSFSYIIHAGDPDREGQLLVDELFIHLKINPYQDQRILRLMVTDLTANGLNKAFNDILPNRELYGISQSAFARAHADWLLGMNLSRAATILAQQQKFRGVVRIGRVMTPVMHLVWQRQEEIENFVPHPYFVLYAQIKSAIGKEYQIRYHGKQSNSPYFAVKLDLLRTLEMQQGIKKATIEQLANDPYLGSLVDDSGRLINYDFVQQFPSALGQNPFGTVTKAEEKIKEQRPPLGFSLHDLQTLMYNSFGVSVEGTLQALQSLYEKKFVTYPRTDSNYYNESDFNDRHKIINNLMLRADELGINPQDPNFHLNPEQKSTIWQSKKVTNHSALAPTTQVYDYKGSFAENMAYKLIAQRYLMQFLPHAQYADSAIELEFEAFNRPWAFTAKSSTLKFPGWKIIGMSEKKSKDGDMSIASMVANQHVLNLHTGDPVEINDMALDSKETTPPSYFNEASLLSAMTNIARYVSSPEIKAILNETDGLGTEATRASIIKKLFDGNYCYKERDKDIKVTEIGKAILMGLPQNLTLPDTTALWEQSLKKIAQDQDNYQDFMVNIEGWISNLLGQMTNQAHKFASLANLSNQGQASKTYSKSRYPYRKKKTS</sequence>
<dbReference type="OrthoDB" id="9803554at2"/>
<dbReference type="InterPro" id="IPR005738">
    <property type="entry name" value="TopoIII"/>
</dbReference>
<dbReference type="SUPFAM" id="SSF56712">
    <property type="entry name" value="Prokaryotic type I DNA topoisomerase"/>
    <property type="match status" value="1"/>
</dbReference>
<dbReference type="GO" id="GO:0003917">
    <property type="term" value="F:DNA topoisomerase type I (single strand cut, ATP-independent) activity"/>
    <property type="evidence" value="ECO:0007669"/>
    <property type="project" value="UniProtKB-EC"/>
</dbReference>
<dbReference type="NCBIfam" id="TIGR01056">
    <property type="entry name" value="topB"/>
    <property type="match status" value="1"/>
</dbReference>
<dbReference type="GO" id="GO:0006281">
    <property type="term" value="P:DNA repair"/>
    <property type="evidence" value="ECO:0007669"/>
    <property type="project" value="TreeGrafter"/>
</dbReference>
<gene>
    <name evidence="15" type="ORF">CKF54_04975</name>
</gene>
<dbReference type="InterPro" id="IPR013824">
    <property type="entry name" value="Topo_IA_cen_sub1"/>
</dbReference>
<comment type="caution">
    <text evidence="15">The sequence shown here is derived from an EMBL/GenBank/DDBJ whole genome shotgun (WGS) entry which is preliminary data.</text>
</comment>
<dbReference type="InterPro" id="IPR003601">
    <property type="entry name" value="Topo_IA_2"/>
</dbReference>
<dbReference type="AlphaFoldDB" id="A0A3A1Y2B3"/>
<dbReference type="GO" id="GO:0006310">
    <property type="term" value="P:DNA recombination"/>
    <property type="evidence" value="ECO:0007669"/>
    <property type="project" value="TreeGrafter"/>
</dbReference>
<dbReference type="Proteomes" id="UP000265691">
    <property type="component" value="Unassembled WGS sequence"/>
</dbReference>
<dbReference type="PRINTS" id="PR00417">
    <property type="entry name" value="PRTPISMRASEI"/>
</dbReference>
<dbReference type="EC" id="5.6.2.1" evidence="3"/>
<dbReference type="PROSITE" id="PS00396">
    <property type="entry name" value="TOPO_IA_1"/>
    <property type="match status" value="1"/>
</dbReference>
<evidence type="ECO:0000256" key="5">
    <source>
        <dbReference type="ARBA" id="ARBA00022842"/>
    </source>
</evidence>
<dbReference type="CDD" id="cd03362">
    <property type="entry name" value="TOPRIM_TopoIA_TopoIII"/>
    <property type="match status" value="1"/>
</dbReference>
<evidence type="ECO:0000256" key="12">
    <source>
        <dbReference type="ARBA" id="ARBA00032877"/>
    </source>
</evidence>
<evidence type="ECO:0000256" key="10">
    <source>
        <dbReference type="ARBA" id="ARBA00031985"/>
    </source>
</evidence>
<feature type="domain" description="Toprim" evidence="13">
    <location>
        <begin position="6"/>
        <end position="145"/>
    </location>
</feature>
<evidence type="ECO:0000313" key="15">
    <source>
        <dbReference type="EMBL" id="RIY32373.1"/>
    </source>
</evidence>
<evidence type="ECO:0000259" key="13">
    <source>
        <dbReference type="PROSITE" id="PS50880"/>
    </source>
</evidence>
<dbReference type="Gene3D" id="3.40.50.140">
    <property type="match status" value="1"/>
</dbReference>
<dbReference type="PROSITE" id="PS50880">
    <property type="entry name" value="TOPRIM"/>
    <property type="match status" value="1"/>
</dbReference>
<organism evidence="15 16">
    <name type="scientific">Psittacicella hinzii</name>
    <dbReference type="NCBI Taxonomy" id="2028575"/>
    <lineage>
        <taxon>Bacteria</taxon>
        <taxon>Pseudomonadati</taxon>
        <taxon>Pseudomonadota</taxon>
        <taxon>Gammaproteobacteria</taxon>
        <taxon>Pasteurellales</taxon>
        <taxon>Psittacicellaceae</taxon>
        <taxon>Psittacicella</taxon>
    </lineage>
</organism>
<proteinExistence type="inferred from homology"/>
<accession>A0A3A1Y2B3</accession>
<dbReference type="PROSITE" id="PS52039">
    <property type="entry name" value="TOPO_IA_2"/>
    <property type="match status" value="1"/>
</dbReference>
<dbReference type="Gene3D" id="1.10.290.10">
    <property type="entry name" value="Topoisomerase I, domain 4"/>
    <property type="match status" value="1"/>
</dbReference>
<dbReference type="InterPro" id="IPR013826">
    <property type="entry name" value="Topo_IA_cen_sub3"/>
</dbReference>
<evidence type="ECO:0000256" key="11">
    <source>
        <dbReference type="ARBA" id="ARBA00032235"/>
    </source>
</evidence>
<dbReference type="Gene3D" id="2.70.20.10">
    <property type="entry name" value="Topoisomerase I, domain 3"/>
    <property type="match status" value="1"/>
</dbReference>
<dbReference type="InterPro" id="IPR000380">
    <property type="entry name" value="Topo_IA"/>
</dbReference>
<dbReference type="GO" id="GO:0046872">
    <property type="term" value="F:metal ion binding"/>
    <property type="evidence" value="ECO:0007669"/>
    <property type="project" value="UniProtKB-KW"/>
</dbReference>
<comment type="catalytic activity">
    <reaction evidence="1">
        <text>ATP-independent breakage of single-stranded DNA, followed by passage and rejoining.</text>
        <dbReference type="EC" id="5.6.2.1"/>
    </reaction>
</comment>
<dbReference type="NCBIfam" id="NF005829">
    <property type="entry name" value="PRK07726.1"/>
    <property type="match status" value="1"/>
</dbReference>
<keyword evidence="16" id="KW-1185">Reference proteome</keyword>
<dbReference type="SMART" id="SM00437">
    <property type="entry name" value="TOP1Ac"/>
    <property type="match status" value="1"/>
</dbReference>
<dbReference type="InterPro" id="IPR013825">
    <property type="entry name" value="Topo_IA_cen_sub2"/>
</dbReference>
<evidence type="ECO:0000256" key="9">
    <source>
        <dbReference type="ARBA" id="ARBA00030003"/>
    </source>
</evidence>
<evidence type="ECO:0000256" key="3">
    <source>
        <dbReference type="ARBA" id="ARBA00012891"/>
    </source>
</evidence>
<feature type="domain" description="Topo IA-type catalytic" evidence="14">
    <location>
        <begin position="166"/>
        <end position="666"/>
    </location>
</feature>
<keyword evidence="4" id="KW-0479">Metal-binding</keyword>
<evidence type="ECO:0000256" key="7">
    <source>
        <dbReference type="ARBA" id="ARBA00023125"/>
    </source>
</evidence>
<evidence type="ECO:0000256" key="4">
    <source>
        <dbReference type="ARBA" id="ARBA00022723"/>
    </source>
</evidence>
<dbReference type="Pfam" id="PF01751">
    <property type="entry name" value="Toprim"/>
    <property type="match status" value="1"/>
</dbReference>
<evidence type="ECO:0000256" key="6">
    <source>
        <dbReference type="ARBA" id="ARBA00023029"/>
    </source>
</evidence>
<reference evidence="15 16" key="1">
    <citation type="submission" date="2017-08" db="EMBL/GenBank/DDBJ databases">
        <title>Reclassification of Bisgaard taxon 37 and 44.</title>
        <authorList>
            <person name="Christensen H."/>
        </authorList>
    </citation>
    <scope>NUCLEOTIDE SEQUENCE [LARGE SCALE GENOMIC DNA]</scope>
    <source>
        <strain evidence="15 16">B96_3</strain>
    </source>
</reference>
<dbReference type="Pfam" id="PF01131">
    <property type="entry name" value="Topoisom_bac"/>
    <property type="match status" value="1"/>
</dbReference>
<dbReference type="InterPro" id="IPR003602">
    <property type="entry name" value="Topo_IA_DNA-bd_dom"/>
</dbReference>
<dbReference type="GO" id="GO:0006265">
    <property type="term" value="P:DNA topological change"/>
    <property type="evidence" value="ECO:0007669"/>
    <property type="project" value="InterPro"/>
</dbReference>
<evidence type="ECO:0000256" key="8">
    <source>
        <dbReference type="ARBA" id="ARBA00023235"/>
    </source>
</evidence>
<keyword evidence="8" id="KW-0413">Isomerase</keyword>
<keyword evidence="5" id="KW-0460">Magnesium</keyword>
<keyword evidence="6" id="KW-0799">Topoisomerase</keyword>
<name>A0A3A1Y2B3_9GAMM</name>
<dbReference type="GO" id="GO:0003677">
    <property type="term" value="F:DNA binding"/>
    <property type="evidence" value="ECO:0007669"/>
    <property type="project" value="UniProtKB-KW"/>
</dbReference>
<dbReference type="InterPro" id="IPR006171">
    <property type="entry name" value="TOPRIM_dom"/>
</dbReference>
<evidence type="ECO:0000313" key="16">
    <source>
        <dbReference type="Proteomes" id="UP000265691"/>
    </source>
</evidence>
<evidence type="ECO:0000256" key="2">
    <source>
        <dbReference type="ARBA" id="ARBA00009446"/>
    </source>
</evidence>
<dbReference type="Gene3D" id="1.10.460.10">
    <property type="entry name" value="Topoisomerase I, domain 2"/>
    <property type="match status" value="1"/>
</dbReference>
<evidence type="ECO:0000259" key="14">
    <source>
        <dbReference type="PROSITE" id="PS52039"/>
    </source>
</evidence>
<dbReference type="SMART" id="SM00493">
    <property type="entry name" value="TOPRIM"/>
    <property type="match status" value="1"/>
</dbReference>
<dbReference type="SMART" id="SM00436">
    <property type="entry name" value="TOP1Bc"/>
    <property type="match status" value="1"/>
</dbReference>
<dbReference type="RefSeq" id="WP_119525261.1">
    <property type="nucleotide sequence ID" value="NZ_NRHC01000058.1"/>
</dbReference>
<dbReference type="GO" id="GO:0043597">
    <property type="term" value="C:cytoplasmic replication fork"/>
    <property type="evidence" value="ECO:0007669"/>
    <property type="project" value="TreeGrafter"/>
</dbReference>
<comment type="similarity">
    <text evidence="2">Belongs to the type IA topoisomerase family.</text>
</comment>
<dbReference type="InterPro" id="IPR023406">
    <property type="entry name" value="Topo_IA_AS"/>
</dbReference>
<dbReference type="PANTHER" id="PTHR11390:SF21">
    <property type="entry name" value="DNA TOPOISOMERASE 3-ALPHA"/>
    <property type="match status" value="1"/>
</dbReference>
<dbReference type="PANTHER" id="PTHR11390">
    <property type="entry name" value="PROKARYOTIC DNA TOPOISOMERASE"/>
    <property type="match status" value="1"/>
</dbReference>
<dbReference type="InterPro" id="IPR034144">
    <property type="entry name" value="TOPRIM_TopoIII"/>
</dbReference>
<protein>
    <recommendedName>
        <fullName evidence="3">DNA topoisomerase</fullName>
        <ecNumber evidence="3">5.6.2.1</ecNumber>
    </recommendedName>
    <alternativeName>
        <fullName evidence="12">Omega-protein</fullName>
    </alternativeName>
    <alternativeName>
        <fullName evidence="11">Relaxing enzyme</fullName>
    </alternativeName>
    <alternativeName>
        <fullName evidence="9">Swivelase</fullName>
    </alternativeName>
    <alternativeName>
        <fullName evidence="10">Untwisting enzyme</fullName>
    </alternativeName>
</protein>
<evidence type="ECO:0000256" key="1">
    <source>
        <dbReference type="ARBA" id="ARBA00000213"/>
    </source>
</evidence>